<dbReference type="SUPFAM" id="SSF53218">
    <property type="entry name" value="Molybdenum cofactor biosynthesis proteins"/>
    <property type="match status" value="1"/>
</dbReference>
<dbReference type="InterPro" id="IPR038987">
    <property type="entry name" value="MoeA-like"/>
</dbReference>
<evidence type="ECO:0000256" key="1">
    <source>
        <dbReference type="ARBA" id="ARBA00002901"/>
    </source>
</evidence>
<dbReference type="InterPro" id="IPR036135">
    <property type="entry name" value="MoeA_linker/N_sf"/>
</dbReference>
<comment type="function">
    <text evidence="1 4">Catalyzes the insertion of molybdate into adenylated molybdopterin with the concomitant release of AMP.</text>
</comment>
<comment type="similarity">
    <text evidence="2 4">Belongs to the MoeA family.</text>
</comment>
<feature type="domain" description="MoaB/Mog" evidence="5">
    <location>
        <begin position="174"/>
        <end position="313"/>
    </location>
</feature>
<dbReference type="InterPro" id="IPR001453">
    <property type="entry name" value="MoaB/Mog_dom"/>
</dbReference>
<dbReference type="PANTHER" id="PTHR10192">
    <property type="entry name" value="MOLYBDOPTERIN BIOSYNTHESIS PROTEIN"/>
    <property type="match status" value="1"/>
</dbReference>
<evidence type="ECO:0000313" key="6">
    <source>
        <dbReference type="EMBL" id="MFD2834117.1"/>
    </source>
</evidence>
<dbReference type="EC" id="2.10.1.1" evidence="4"/>
<dbReference type="Gene3D" id="2.40.340.10">
    <property type="entry name" value="MoeA, C-terminal, domain IV"/>
    <property type="match status" value="1"/>
</dbReference>
<protein>
    <recommendedName>
        <fullName evidence="4">Molybdopterin molybdenumtransferase</fullName>
        <ecNumber evidence="4">2.10.1.1</ecNumber>
    </recommendedName>
</protein>
<dbReference type="EMBL" id="JBHUOJ010000027">
    <property type="protein sequence ID" value="MFD2834117.1"/>
    <property type="molecule type" value="Genomic_DNA"/>
</dbReference>
<dbReference type="InterPro" id="IPR036425">
    <property type="entry name" value="MoaB/Mog-like_dom_sf"/>
</dbReference>
<dbReference type="Proteomes" id="UP001597438">
    <property type="component" value="Unassembled WGS sequence"/>
</dbReference>
<evidence type="ECO:0000256" key="3">
    <source>
        <dbReference type="ARBA" id="ARBA00047317"/>
    </source>
</evidence>
<evidence type="ECO:0000313" key="7">
    <source>
        <dbReference type="Proteomes" id="UP001597438"/>
    </source>
</evidence>
<comment type="pathway">
    <text evidence="4">Cofactor biosynthesis; molybdopterin biosynthesis.</text>
</comment>
<dbReference type="CDD" id="cd00887">
    <property type="entry name" value="MoeA"/>
    <property type="match status" value="1"/>
</dbReference>
<sequence length="394" mass="43728">MISYQEAYKIVIATKTNFGIEEVELLESTGRVLAEDIKADRDFPPFNRSTKDGIAVNSEEIRLHKPIKIEGVCAAGSTQKTLENAENCMEIMTGAVLPQNTDAVIMYEEIDITGDFVTITKPFKKDQNIHKKGSDQKKGEIILRSNTFISAGEIGILATVGKSIVKVQKLPKIAIISTGNELVDINETPLPHQIRMSNSLTLKALLDQRKIESEILHLPDEKDVLEVKIREALNKFDVLLLSGGVSKGKYDFLPEVFEKLKVEKLLHRVAQQPGKPFWFGESKETGTHVFSFPGNPVSTFVNFHLYFRDWLLAGSGIHPQDQKVVLKSAIENLSNLTKFLLVKVENSAGILTAELINGNGSGDLISLSKSSGVIKVNPNSKHSDNKEFTYIHFD</sequence>
<dbReference type="Gene3D" id="3.40.980.10">
    <property type="entry name" value="MoaB/Mog-like domain"/>
    <property type="match status" value="1"/>
</dbReference>
<proteinExistence type="inferred from homology"/>
<dbReference type="Gene3D" id="3.90.105.10">
    <property type="entry name" value="Molybdopterin biosynthesis moea protein, domain 2"/>
    <property type="match status" value="1"/>
</dbReference>
<comment type="catalytic activity">
    <reaction evidence="3">
        <text>adenylyl-molybdopterin + molybdate = Mo-molybdopterin + AMP + H(+)</text>
        <dbReference type="Rhea" id="RHEA:35047"/>
        <dbReference type="ChEBI" id="CHEBI:15378"/>
        <dbReference type="ChEBI" id="CHEBI:36264"/>
        <dbReference type="ChEBI" id="CHEBI:62727"/>
        <dbReference type="ChEBI" id="CHEBI:71302"/>
        <dbReference type="ChEBI" id="CHEBI:456215"/>
        <dbReference type="EC" id="2.10.1.1"/>
    </reaction>
</comment>
<comment type="cofactor">
    <cofactor evidence="4">
        <name>Mg(2+)</name>
        <dbReference type="ChEBI" id="CHEBI:18420"/>
    </cofactor>
</comment>
<dbReference type="RefSeq" id="WP_251740891.1">
    <property type="nucleotide sequence ID" value="NZ_JBHUOJ010000027.1"/>
</dbReference>
<keyword evidence="4" id="KW-0501">Molybdenum cofactor biosynthesis</keyword>
<dbReference type="Pfam" id="PF00994">
    <property type="entry name" value="MoCF_biosynth"/>
    <property type="match status" value="1"/>
</dbReference>
<comment type="caution">
    <text evidence="6">The sequence shown here is derived from an EMBL/GenBank/DDBJ whole genome shotgun (WGS) entry which is preliminary data.</text>
</comment>
<keyword evidence="4" id="KW-0500">Molybdenum</keyword>
<accession>A0ABW5X6H0</accession>
<reference evidence="7" key="1">
    <citation type="journal article" date="2019" name="Int. J. Syst. Evol. Microbiol.">
        <title>The Global Catalogue of Microorganisms (GCM) 10K type strain sequencing project: providing services to taxonomists for standard genome sequencing and annotation.</title>
        <authorList>
            <consortium name="The Broad Institute Genomics Platform"/>
            <consortium name="The Broad Institute Genome Sequencing Center for Infectious Disease"/>
            <person name="Wu L."/>
            <person name="Ma J."/>
        </authorList>
    </citation>
    <scope>NUCLEOTIDE SEQUENCE [LARGE SCALE GENOMIC DNA]</scope>
    <source>
        <strain evidence="7">KCTC 52925</strain>
    </source>
</reference>
<evidence type="ECO:0000256" key="2">
    <source>
        <dbReference type="ARBA" id="ARBA00010763"/>
    </source>
</evidence>
<evidence type="ECO:0000259" key="5">
    <source>
        <dbReference type="SMART" id="SM00852"/>
    </source>
</evidence>
<dbReference type="Gene3D" id="2.170.190.11">
    <property type="entry name" value="Molybdopterin biosynthesis moea protein, domain 3"/>
    <property type="match status" value="1"/>
</dbReference>
<keyword evidence="4" id="KW-0460">Magnesium</keyword>
<evidence type="ECO:0000256" key="4">
    <source>
        <dbReference type="RuleBase" id="RU365090"/>
    </source>
</evidence>
<keyword evidence="4" id="KW-0808">Transferase</keyword>
<keyword evidence="7" id="KW-1185">Reference proteome</keyword>
<dbReference type="InterPro" id="IPR036688">
    <property type="entry name" value="MoeA_C_domain_IV_sf"/>
</dbReference>
<dbReference type="SUPFAM" id="SSF63882">
    <property type="entry name" value="MoeA N-terminal region -like"/>
    <property type="match status" value="1"/>
</dbReference>
<dbReference type="PANTHER" id="PTHR10192:SF5">
    <property type="entry name" value="GEPHYRIN"/>
    <property type="match status" value="1"/>
</dbReference>
<dbReference type="NCBIfam" id="TIGR00177">
    <property type="entry name" value="molyb_syn"/>
    <property type="match status" value="1"/>
</dbReference>
<dbReference type="SMART" id="SM00852">
    <property type="entry name" value="MoCF_biosynth"/>
    <property type="match status" value="1"/>
</dbReference>
<organism evidence="6 7">
    <name type="scientific">Christiangramia antarctica</name>
    <dbReference type="NCBI Taxonomy" id="2058158"/>
    <lineage>
        <taxon>Bacteria</taxon>
        <taxon>Pseudomonadati</taxon>
        <taxon>Bacteroidota</taxon>
        <taxon>Flavobacteriia</taxon>
        <taxon>Flavobacteriales</taxon>
        <taxon>Flavobacteriaceae</taxon>
        <taxon>Christiangramia</taxon>
    </lineage>
</organism>
<dbReference type="InterPro" id="IPR005110">
    <property type="entry name" value="MoeA_linker/N"/>
</dbReference>
<dbReference type="Pfam" id="PF03453">
    <property type="entry name" value="MoeA_N"/>
    <property type="match status" value="1"/>
</dbReference>
<gene>
    <name evidence="6" type="ORF">ACFSYS_12545</name>
</gene>
<keyword evidence="4" id="KW-0479">Metal-binding</keyword>
<name>A0ABW5X6H0_9FLAO</name>